<protein>
    <submittedName>
        <fullName evidence="5">Methyltransferase domain-containing protein</fullName>
    </submittedName>
</protein>
<dbReference type="GO" id="GO:0008757">
    <property type="term" value="F:S-adenosylmethionine-dependent methyltransferase activity"/>
    <property type="evidence" value="ECO:0007669"/>
    <property type="project" value="InterPro"/>
</dbReference>
<evidence type="ECO:0000259" key="4">
    <source>
        <dbReference type="Pfam" id="PF08241"/>
    </source>
</evidence>
<dbReference type="AlphaFoldDB" id="A0A4R6AT40"/>
<feature type="region of interest" description="Disordered" evidence="3">
    <location>
        <begin position="244"/>
        <end position="281"/>
    </location>
</feature>
<dbReference type="SUPFAM" id="SSF53335">
    <property type="entry name" value="S-adenosyl-L-methionine-dependent methyltransferases"/>
    <property type="match status" value="1"/>
</dbReference>
<feature type="domain" description="Methyltransferase type 11" evidence="4">
    <location>
        <begin position="73"/>
        <end position="120"/>
    </location>
</feature>
<dbReference type="InterPro" id="IPR029063">
    <property type="entry name" value="SAM-dependent_MTases_sf"/>
</dbReference>
<gene>
    <name evidence="5" type="ORF">E2L05_14355</name>
</gene>
<keyword evidence="6" id="KW-1185">Reference proteome</keyword>
<evidence type="ECO:0000256" key="2">
    <source>
        <dbReference type="ARBA" id="ARBA00022679"/>
    </source>
</evidence>
<dbReference type="InterPro" id="IPR013216">
    <property type="entry name" value="Methyltransf_11"/>
</dbReference>
<sequence>MTADQRPRLTDRFALEAHRRRAAGSADPALFLHDDTVDELQERLSDVNRVFTRPVVVTGHPDFWAKAMPNARIVADDETLMLEPGAHDLVVHALALHWAEDPVGQLVQCRRALEPDGLFLGFTLAGQTLATLRTALAEAEVAVRGGLSPRVLPMGEIRDLGGLLQRAGFTMPVADLFTRNVSYETAFHLMRDLRAMGETNALAGRPRHFTSRALFKRAAEIYSETAALPGGRVGARFDLVSLTGWSPGPDQPQPKRPGSATTRLADALGSQETPLPDLSGN</sequence>
<accession>A0A4R6AT40</accession>
<evidence type="ECO:0000256" key="3">
    <source>
        <dbReference type="SAM" id="MobiDB-lite"/>
    </source>
</evidence>
<comment type="caution">
    <text evidence="5">The sequence shown here is derived from an EMBL/GenBank/DDBJ whole genome shotgun (WGS) entry which is preliminary data.</text>
</comment>
<evidence type="ECO:0000256" key="1">
    <source>
        <dbReference type="ARBA" id="ARBA00022603"/>
    </source>
</evidence>
<keyword evidence="2 5" id="KW-0808">Transferase</keyword>
<dbReference type="InterPro" id="IPR050602">
    <property type="entry name" value="Malonyl-ACP_OMT"/>
</dbReference>
<dbReference type="EMBL" id="SMZO01000037">
    <property type="protein sequence ID" value="TDL85848.1"/>
    <property type="molecule type" value="Genomic_DNA"/>
</dbReference>
<dbReference type="RefSeq" id="WP_133343596.1">
    <property type="nucleotide sequence ID" value="NZ_SMZO01000037.1"/>
</dbReference>
<evidence type="ECO:0000313" key="6">
    <source>
        <dbReference type="Proteomes" id="UP000294562"/>
    </source>
</evidence>
<dbReference type="Pfam" id="PF08241">
    <property type="entry name" value="Methyltransf_11"/>
    <property type="match status" value="1"/>
</dbReference>
<name>A0A4R6AT40_9RHOB</name>
<proteinExistence type="predicted"/>
<dbReference type="Proteomes" id="UP000294562">
    <property type="component" value="Unassembled WGS sequence"/>
</dbReference>
<keyword evidence="1 5" id="KW-0489">Methyltransferase</keyword>
<dbReference type="GO" id="GO:0032259">
    <property type="term" value="P:methylation"/>
    <property type="evidence" value="ECO:0007669"/>
    <property type="project" value="UniProtKB-KW"/>
</dbReference>
<organism evidence="5 6">
    <name type="scientific">Meridianimarinicoccus aquatilis</name>
    <dbReference type="NCBI Taxonomy" id="2552766"/>
    <lineage>
        <taxon>Bacteria</taxon>
        <taxon>Pseudomonadati</taxon>
        <taxon>Pseudomonadota</taxon>
        <taxon>Alphaproteobacteria</taxon>
        <taxon>Rhodobacterales</taxon>
        <taxon>Paracoccaceae</taxon>
        <taxon>Meridianimarinicoccus</taxon>
    </lineage>
</organism>
<reference evidence="5 6" key="1">
    <citation type="submission" date="2019-03" db="EMBL/GenBank/DDBJ databases">
        <title>Rhodobacteraceae bacterium SM1902, a new member of the family Rhodobacteraceae isolated from Yantai.</title>
        <authorList>
            <person name="Sun Y."/>
        </authorList>
    </citation>
    <scope>NUCLEOTIDE SEQUENCE [LARGE SCALE GENOMIC DNA]</scope>
    <source>
        <strain evidence="5 6">SM1902</strain>
    </source>
</reference>
<dbReference type="PANTHER" id="PTHR13090:SF1">
    <property type="entry name" value="ARGININE-HYDROXYLASE NDUFAF5, MITOCHONDRIAL"/>
    <property type="match status" value="1"/>
</dbReference>
<dbReference type="OrthoDB" id="9793723at2"/>
<dbReference type="Gene3D" id="3.40.50.150">
    <property type="entry name" value="Vaccinia Virus protein VP39"/>
    <property type="match status" value="1"/>
</dbReference>
<evidence type="ECO:0000313" key="5">
    <source>
        <dbReference type="EMBL" id="TDL85848.1"/>
    </source>
</evidence>
<dbReference type="PANTHER" id="PTHR13090">
    <property type="entry name" value="ARGININE-HYDROXYLASE NDUFAF5, MITOCHONDRIAL"/>
    <property type="match status" value="1"/>
</dbReference>